<feature type="transmembrane region" description="Helical" evidence="1">
    <location>
        <begin position="92"/>
        <end position="116"/>
    </location>
</feature>
<keyword evidence="1" id="KW-1133">Transmembrane helix</keyword>
<gene>
    <name evidence="2" type="ORF">BCR32DRAFT_325847</name>
</gene>
<protein>
    <submittedName>
        <fullName evidence="2">Uncharacterized protein</fullName>
    </submittedName>
</protein>
<evidence type="ECO:0000313" key="2">
    <source>
        <dbReference type="EMBL" id="ORX84592.1"/>
    </source>
</evidence>
<dbReference type="AlphaFoldDB" id="A0A1Y1XFW7"/>
<comment type="caution">
    <text evidence="2">The sequence shown here is derived from an EMBL/GenBank/DDBJ whole genome shotgun (WGS) entry which is preliminary data.</text>
</comment>
<reference evidence="2 3" key="2">
    <citation type="submission" date="2016-08" db="EMBL/GenBank/DDBJ databases">
        <title>Pervasive Adenine N6-methylation of Active Genes in Fungi.</title>
        <authorList>
            <consortium name="DOE Joint Genome Institute"/>
            <person name="Mondo S.J."/>
            <person name="Dannebaum R.O."/>
            <person name="Kuo R.C."/>
            <person name="Labutti K."/>
            <person name="Haridas S."/>
            <person name="Kuo A."/>
            <person name="Salamov A."/>
            <person name="Ahrendt S.R."/>
            <person name="Lipzen A."/>
            <person name="Sullivan W."/>
            <person name="Andreopoulos W.B."/>
            <person name="Clum A."/>
            <person name="Lindquist E."/>
            <person name="Daum C."/>
            <person name="Ramamoorthy G.K."/>
            <person name="Gryganskyi A."/>
            <person name="Culley D."/>
            <person name="Magnuson J.K."/>
            <person name="James T.Y."/>
            <person name="O'Malley M.A."/>
            <person name="Stajich J.E."/>
            <person name="Spatafora J.W."/>
            <person name="Visel A."/>
            <person name="Grigoriev I.V."/>
        </authorList>
    </citation>
    <scope>NUCLEOTIDE SEQUENCE [LARGE SCALE GENOMIC DNA]</scope>
    <source>
        <strain evidence="2 3">S4</strain>
    </source>
</reference>
<organism evidence="2 3">
    <name type="scientific">Anaeromyces robustus</name>
    <dbReference type="NCBI Taxonomy" id="1754192"/>
    <lineage>
        <taxon>Eukaryota</taxon>
        <taxon>Fungi</taxon>
        <taxon>Fungi incertae sedis</taxon>
        <taxon>Chytridiomycota</taxon>
        <taxon>Chytridiomycota incertae sedis</taxon>
        <taxon>Neocallimastigomycetes</taxon>
        <taxon>Neocallimastigales</taxon>
        <taxon>Neocallimastigaceae</taxon>
        <taxon>Anaeromyces</taxon>
    </lineage>
</organism>
<dbReference type="EMBL" id="MCFG01000049">
    <property type="protein sequence ID" value="ORX84592.1"/>
    <property type="molecule type" value="Genomic_DNA"/>
</dbReference>
<feature type="transmembrane region" description="Helical" evidence="1">
    <location>
        <begin position="40"/>
        <end position="60"/>
    </location>
</feature>
<evidence type="ECO:0000313" key="3">
    <source>
        <dbReference type="Proteomes" id="UP000193944"/>
    </source>
</evidence>
<evidence type="ECO:0000256" key="1">
    <source>
        <dbReference type="SAM" id="Phobius"/>
    </source>
</evidence>
<keyword evidence="3" id="KW-1185">Reference proteome</keyword>
<dbReference type="OrthoDB" id="10383080at2759"/>
<accession>A0A1Y1XFW7</accession>
<proteinExistence type="predicted"/>
<sequence>MRKSNQRIIELNFDQRKKSFSQKLGHEITLKRISNSHSPYIIILKVFFAIFLALVSDIFITKNPDSVSSTFTAILCISPIVTKGIKSCISTFLMCCIGAVVSTLGNIICGVDASFLCKY</sequence>
<dbReference type="Proteomes" id="UP000193944">
    <property type="component" value="Unassembled WGS sequence"/>
</dbReference>
<reference evidence="2 3" key="1">
    <citation type="submission" date="2016-08" db="EMBL/GenBank/DDBJ databases">
        <title>A Parts List for Fungal Cellulosomes Revealed by Comparative Genomics.</title>
        <authorList>
            <consortium name="DOE Joint Genome Institute"/>
            <person name="Haitjema C.H."/>
            <person name="Gilmore S.P."/>
            <person name="Henske J.K."/>
            <person name="Solomon K.V."/>
            <person name="De Groot R."/>
            <person name="Kuo A."/>
            <person name="Mondo S.J."/>
            <person name="Salamov A.A."/>
            <person name="Labutti K."/>
            <person name="Zhao Z."/>
            <person name="Chiniquy J."/>
            <person name="Barry K."/>
            <person name="Brewer H.M."/>
            <person name="Purvine S.O."/>
            <person name="Wright A.T."/>
            <person name="Boxma B."/>
            <person name="Van Alen T."/>
            <person name="Hackstein J.H."/>
            <person name="Baker S.E."/>
            <person name="Grigoriev I.V."/>
            <person name="O'Malley M.A."/>
        </authorList>
    </citation>
    <scope>NUCLEOTIDE SEQUENCE [LARGE SCALE GENOMIC DNA]</scope>
    <source>
        <strain evidence="2 3">S4</strain>
    </source>
</reference>
<name>A0A1Y1XFW7_9FUNG</name>
<keyword evidence="1" id="KW-0472">Membrane</keyword>
<keyword evidence="1" id="KW-0812">Transmembrane</keyword>